<dbReference type="AlphaFoldDB" id="K2BUT9"/>
<dbReference type="Pfam" id="PF14076">
    <property type="entry name" value="DUF4258"/>
    <property type="match status" value="1"/>
</dbReference>
<evidence type="ECO:0000313" key="1">
    <source>
        <dbReference type="EMBL" id="EKD66009.1"/>
    </source>
</evidence>
<gene>
    <name evidence="1" type="ORF">ACD_49C00068G0014</name>
</gene>
<accession>K2BUT9</accession>
<reference evidence="1" key="1">
    <citation type="journal article" date="2012" name="Science">
        <title>Fermentation, hydrogen, and sulfur metabolism in multiple uncultivated bacterial phyla.</title>
        <authorList>
            <person name="Wrighton K.C."/>
            <person name="Thomas B.C."/>
            <person name="Sharon I."/>
            <person name="Miller C.S."/>
            <person name="Castelle C.J."/>
            <person name="VerBerkmoes N.C."/>
            <person name="Wilkins M.J."/>
            <person name="Hettich R.L."/>
            <person name="Lipton M.S."/>
            <person name="Williams K.H."/>
            <person name="Long P.E."/>
            <person name="Banfield J.F."/>
        </authorList>
    </citation>
    <scope>NUCLEOTIDE SEQUENCE [LARGE SCALE GENOMIC DNA]</scope>
</reference>
<proteinExistence type="predicted"/>
<name>K2BUT9_9BACT</name>
<sequence length="70" mass="9170">MWIFFTNHIIERLIQRWISKKSIEYIIENWEYEDENWRRTYEWTYNNKKIRLITQINWKHLILITAYYIW</sequence>
<dbReference type="InterPro" id="IPR025354">
    <property type="entry name" value="DUF4258"/>
</dbReference>
<comment type="caution">
    <text evidence="1">The sequence shown here is derived from an EMBL/GenBank/DDBJ whole genome shotgun (WGS) entry which is preliminary data.</text>
</comment>
<dbReference type="EMBL" id="AMFJ01021654">
    <property type="protein sequence ID" value="EKD66009.1"/>
    <property type="molecule type" value="Genomic_DNA"/>
</dbReference>
<protein>
    <submittedName>
        <fullName evidence="1">Uncharacterized protein</fullName>
    </submittedName>
</protein>
<organism evidence="1">
    <name type="scientific">uncultured bacterium</name>
    <name type="common">gcode 4</name>
    <dbReference type="NCBI Taxonomy" id="1234023"/>
    <lineage>
        <taxon>Bacteria</taxon>
        <taxon>environmental samples</taxon>
    </lineage>
</organism>